<keyword evidence="9" id="KW-1185">Reference proteome</keyword>
<keyword evidence="3" id="KW-0731">Sigma factor</keyword>
<evidence type="ECO:0000256" key="4">
    <source>
        <dbReference type="ARBA" id="ARBA00023125"/>
    </source>
</evidence>
<dbReference type="PANTHER" id="PTHR43133">
    <property type="entry name" value="RNA POLYMERASE ECF-TYPE SIGMA FACTO"/>
    <property type="match status" value="1"/>
</dbReference>
<evidence type="ECO:0000256" key="1">
    <source>
        <dbReference type="ARBA" id="ARBA00010641"/>
    </source>
</evidence>
<dbReference type="Pfam" id="PF04545">
    <property type="entry name" value="Sigma70_r4"/>
    <property type="match status" value="1"/>
</dbReference>
<name>A0A927MJI6_9ACTN</name>
<organism evidence="8 9">
    <name type="scientific">Plantactinospora soyae</name>
    <dbReference type="NCBI Taxonomy" id="1544732"/>
    <lineage>
        <taxon>Bacteria</taxon>
        <taxon>Bacillati</taxon>
        <taxon>Actinomycetota</taxon>
        <taxon>Actinomycetes</taxon>
        <taxon>Micromonosporales</taxon>
        <taxon>Micromonosporaceae</taxon>
        <taxon>Plantactinospora</taxon>
    </lineage>
</organism>
<dbReference type="SUPFAM" id="SSF88946">
    <property type="entry name" value="Sigma2 domain of RNA polymerase sigma factors"/>
    <property type="match status" value="1"/>
</dbReference>
<reference evidence="8" key="1">
    <citation type="submission" date="2020-10" db="EMBL/GenBank/DDBJ databases">
        <title>Sequencing the genomes of 1000 actinobacteria strains.</title>
        <authorList>
            <person name="Klenk H.-P."/>
        </authorList>
    </citation>
    <scope>NUCLEOTIDE SEQUENCE</scope>
    <source>
        <strain evidence="8">DSM 46832</strain>
    </source>
</reference>
<dbReference type="PANTHER" id="PTHR43133:SF50">
    <property type="entry name" value="ECF RNA POLYMERASE SIGMA FACTOR SIGM"/>
    <property type="match status" value="1"/>
</dbReference>
<evidence type="ECO:0000313" key="8">
    <source>
        <dbReference type="EMBL" id="MBE1492728.1"/>
    </source>
</evidence>
<dbReference type="InterPro" id="IPR007627">
    <property type="entry name" value="RNA_pol_sigma70_r2"/>
</dbReference>
<dbReference type="InterPro" id="IPR036388">
    <property type="entry name" value="WH-like_DNA-bd_sf"/>
</dbReference>
<dbReference type="GO" id="GO:0003677">
    <property type="term" value="F:DNA binding"/>
    <property type="evidence" value="ECO:0007669"/>
    <property type="project" value="UniProtKB-KW"/>
</dbReference>
<protein>
    <submittedName>
        <fullName evidence="8">RNA polymerase sigma-70 factor (Sigma-E family)</fullName>
    </submittedName>
</protein>
<dbReference type="EMBL" id="JADBEB010000001">
    <property type="protein sequence ID" value="MBE1492728.1"/>
    <property type="molecule type" value="Genomic_DNA"/>
</dbReference>
<evidence type="ECO:0000256" key="2">
    <source>
        <dbReference type="ARBA" id="ARBA00023015"/>
    </source>
</evidence>
<feature type="domain" description="RNA polymerase sigma-70 region 2" evidence="6">
    <location>
        <begin position="17"/>
        <end position="75"/>
    </location>
</feature>
<dbReference type="Gene3D" id="1.10.10.10">
    <property type="entry name" value="Winged helix-like DNA-binding domain superfamily/Winged helix DNA-binding domain"/>
    <property type="match status" value="1"/>
</dbReference>
<evidence type="ECO:0000256" key="3">
    <source>
        <dbReference type="ARBA" id="ARBA00023082"/>
    </source>
</evidence>
<proteinExistence type="inferred from homology"/>
<evidence type="ECO:0000259" key="7">
    <source>
        <dbReference type="Pfam" id="PF04545"/>
    </source>
</evidence>
<dbReference type="Pfam" id="PF04542">
    <property type="entry name" value="Sigma70_r2"/>
    <property type="match status" value="1"/>
</dbReference>
<dbReference type="NCBIfam" id="TIGR02937">
    <property type="entry name" value="sigma70-ECF"/>
    <property type="match status" value="1"/>
</dbReference>
<keyword evidence="4" id="KW-0238">DNA-binding</keyword>
<dbReference type="Proteomes" id="UP000649753">
    <property type="component" value="Unassembled WGS sequence"/>
</dbReference>
<dbReference type="RefSeq" id="WP_318783684.1">
    <property type="nucleotide sequence ID" value="NZ_JADBEB010000001.1"/>
</dbReference>
<dbReference type="InterPro" id="IPR013325">
    <property type="entry name" value="RNA_pol_sigma_r2"/>
</dbReference>
<feature type="domain" description="RNA polymerase sigma-70 region 4" evidence="7">
    <location>
        <begin position="105"/>
        <end position="154"/>
    </location>
</feature>
<dbReference type="GO" id="GO:0016987">
    <property type="term" value="F:sigma factor activity"/>
    <property type="evidence" value="ECO:0007669"/>
    <property type="project" value="UniProtKB-KW"/>
</dbReference>
<dbReference type="InterPro" id="IPR039425">
    <property type="entry name" value="RNA_pol_sigma-70-like"/>
</dbReference>
<dbReference type="SUPFAM" id="SSF88659">
    <property type="entry name" value="Sigma3 and sigma4 domains of RNA polymerase sigma factors"/>
    <property type="match status" value="1"/>
</dbReference>
<dbReference type="NCBIfam" id="TIGR02983">
    <property type="entry name" value="SigE-fam_strep"/>
    <property type="match status" value="1"/>
</dbReference>
<evidence type="ECO:0000256" key="5">
    <source>
        <dbReference type="ARBA" id="ARBA00023163"/>
    </source>
</evidence>
<dbReference type="InterPro" id="IPR013324">
    <property type="entry name" value="RNA_pol_sigma_r3/r4-like"/>
</dbReference>
<comment type="caution">
    <text evidence="8">The sequence shown here is derived from an EMBL/GenBank/DDBJ whole genome shotgun (WGS) entry which is preliminary data.</text>
</comment>
<sequence>MDRYEGFREFVGSRSSALSRTAYLLTGDFHLAQDLLQAALAKTAAHWPRVRDGNPDAYVRRVLYHEHVSGWRRRRVRETLAAAPPQRLGPDPTPDTTLRLTVLRALARLPARQRAVIVLRFYEDLTEAQIADVLEVTVGTVKRTKHDALNRLRADAPEMLTDAPEFAGRPGPVPRGLAK</sequence>
<dbReference type="InterPro" id="IPR014325">
    <property type="entry name" value="RNA_pol_sigma-E_actinobac"/>
</dbReference>
<keyword evidence="2" id="KW-0805">Transcription regulation</keyword>
<dbReference type="AlphaFoldDB" id="A0A927MJI6"/>
<keyword evidence="5" id="KW-0804">Transcription</keyword>
<dbReference type="InterPro" id="IPR014284">
    <property type="entry name" value="RNA_pol_sigma-70_dom"/>
</dbReference>
<gene>
    <name evidence="8" type="ORF">H4W31_008366</name>
</gene>
<comment type="similarity">
    <text evidence="1">Belongs to the sigma-70 factor family. ECF subfamily.</text>
</comment>
<accession>A0A927MJI6</accession>
<dbReference type="InterPro" id="IPR007630">
    <property type="entry name" value="RNA_pol_sigma70_r4"/>
</dbReference>
<evidence type="ECO:0000313" key="9">
    <source>
        <dbReference type="Proteomes" id="UP000649753"/>
    </source>
</evidence>
<evidence type="ECO:0000259" key="6">
    <source>
        <dbReference type="Pfam" id="PF04542"/>
    </source>
</evidence>
<dbReference type="GO" id="GO:0006352">
    <property type="term" value="P:DNA-templated transcription initiation"/>
    <property type="evidence" value="ECO:0007669"/>
    <property type="project" value="InterPro"/>
</dbReference>
<dbReference type="CDD" id="cd06171">
    <property type="entry name" value="Sigma70_r4"/>
    <property type="match status" value="1"/>
</dbReference>
<dbReference type="Gene3D" id="1.10.1740.10">
    <property type="match status" value="1"/>
</dbReference>